<comment type="caution">
    <text evidence="1">The sequence shown here is derived from an EMBL/GenBank/DDBJ whole genome shotgun (WGS) entry which is preliminary data.</text>
</comment>
<name>A0A2G9WVT5_9HYPH</name>
<dbReference type="OrthoDB" id="8450443at2"/>
<evidence type="ECO:0000313" key="2">
    <source>
        <dbReference type="Proteomes" id="UP000231070"/>
    </source>
</evidence>
<evidence type="ECO:0000313" key="1">
    <source>
        <dbReference type="EMBL" id="PIO98826.1"/>
    </source>
</evidence>
<reference evidence="1 2" key="1">
    <citation type="submission" date="2017-08" db="EMBL/GenBank/DDBJ databases">
        <title>Pleomorphomonas carboxidotrophicus sp. nov., a new mesophilic hydrogenogenic carboxidotroph.</title>
        <authorList>
            <person name="Esquivel-Elizondo S."/>
            <person name="Krajmalnik-Brown R."/>
            <person name="Maldonado J."/>
        </authorList>
    </citation>
    <scope>NUCLEOTIDE SEQUENCE [LARGE SCALE GENOMIC DNA]</scope>
    <source>
        <strain evidence="1 2">SVCO-16</strain>
    </source>
</reference>
<accession>A0A2G9WVT5</accession>
<dbReference type="AlphaFoldDB" id="A0A2G9WVT5"/>
<proteinExistence type="predicted"/>
<keyword evidence="2" id="KW-1185">Reference proteome</keyword>
<dbReference type="Proteomes" id="UP000231070">
    <property type="component" value="Unassembled WGS sequence"/>
</dbReference>
<sequence>MRDELLEPVEATVGDNFKHRAMTHMERAFDDADDDGIPVDAVAHAALFAALTTLVECFGEESVARLVAELPEKISSGGYTLLRTLQ</sequence>
<organism evidence="1 2">
    <name type="scientific">Pleomorphomonas carboxyditropha</name>
    <dbReference type="NCBI Taxonomy" id="2023338"/>
    <lineage>
        <taxon>Bacteria</taxon>
        <taxon>Pseudomonadati</taxon>
        <taxon>Pseudomonadota</taxon>
        <taxon>Alphaproteobacteria</taxon>
        <taxon>Hyphomicrobiales</taxon>
        <taxon>Pleomorphomonadaceae</taxon>
        <taxon>Pleomorphomonas</taxon>
    </lineage>
</organism>
<protein>
    <submittedName>
        <fullName evidence="1">Uncharacterized protein</fullName>
    </submittedName>
</protein>
<gene>
    <name evidence="1" type="ORF">CJ014_13430</name>
</gene>
<dbReference type="EMBL" id="NQVN01000008">
    <property type="protein sequence ID" value="PIO98826.1"/>
    <property type="molecule type" value="Genomic_DNA"/>
</dbReference>